<dbReference type="InterPro" id="IPR011990">
    <property type="entry name" value="TPR-like_helical_dom_sf"/>
</dbReference>
<protein>
    <recommendedName>
        <fullName evidence="4">Tetratricopeptide repeat protein</fullName>
    </recommendedName>
</protein>
<gene>
    <name evidence="2" type="ORF">D2L64_11315</name>
</gene>
<dbReference type="AlphaFoldDB" id="A0A418MW14"/>
<dbReference type="OrthoDB" id="56388at2"/>
<evidence type="ECO:0008006" key="4">
    <source>
        <dbReference type="Google" id="ProtNLM"/>
    </source>
</evidence>
<dbReference type="RefSeq" id="WP_119575140.1">
    <property type="nucleotide sequence ID" value="NZ_QXEC01000008.1"/>
</dbReference>
<evidence type="ECO:0000256" key="1">
    <source>
        <dbReference type="SAM" id="MobiDB-lite"/>
    </source>
</evidence>
<keyword evidence="3" id="KW-1185">Reference proteome</keyword>
<dbReference type="SUPFAM" id="SSF48452">
    <property type="entry name" value="TPR-like"/>
    <property type="match status" value="2"/>
</dbReference>
<name>A0A418MW14_9ACTN</name>
<comment type="caution">
    <text evidence="2">The sequence shown here is derived from an EMBL/GenBank/DDBJ whole genome shotgun (WGS) entry which is preliminary data.</text>
</comment>
<accession>A0A418MW14</accession>
<feature type="region of interest" description="Disordered" evidence="1">
    <location>
        <begin position="369"/>
        <end position="421"/>
    </location>
</feature>
<evidence type="ECO:0000313" key="3">
    <source>
        <dbReference type="Proteomes" id="UP000283832"/>
    </source>
</evidence>
<organism evidence="2 3">
    <name type="scientific">Micromonospora radicis</name>
    <dbReference type="NCBI Taxonomy" id="1894971"/>
    <lineage>
        <taxon>Bacteria</taxon>
        <taxon>Bacillati</taxon>
        <taxon>Actinomycetota</taxon>
        <taxon>Actinomycetes</taxon>
        <taxon>Micromonosporales</taxon>
        <taxon>Micromonosporaceae</taxon>
        <taxon>Micromonospora</taxon>
    </lineage>
</organism>
<reference evidence="2 3" key="1">
    <citation type="submission" date="2018-08" db="EMBL/GenBank/DDBJ databases">
        <title>Jishengella sp. nov., isolated from a root of Azadirachta indica A. Juss. var. siamensis Valenton.</title>
        <authorList>
            <person name="Kuncharoen N."/>
            <person name="Tanasupawat S."/>
            <person name="Kudo T."/>
            <person name="Ohkuma M."/>
        </authorList>
    </citation>
    <scope>NUCLEOTIDE SEQUENCE [LARGE SCALE GENOMIC DNA]</scope>
    <source>
        <strain evidence="2 3">AZ1-13</strain>
    </source>
</reference>
<sequence>MADEDLWRMLHETREMPYGTGQIAVLEQLLRRADAGADRHLAFAVRIQGITTYTYGGEPAKSFVVFAWCLAEFDKDPQPYHQRYAQHLLWHFKHMVNGMLSFPEVPLDRTQAVLDDMERRYREGGHSLQAVYKYRYRVADHLGDREQAEQWYRRWLTTPRDELSDCAGCDPTTQVGHLVGTGRHEEAVALAEPVLAGRLNCNEQPQAILTALLPAYLHTGRRDEARNAHREAYRRHRSSLADLWDVGEHIEFCTRTGNEARALEIVERHLDWLDRAPSPGAAMHFAATAAAALRQVGDPTLTVHRRAFGDRSAAEVAVGVLAAELAETATGIAARFDARNGTTYQSERVAQLLAVTPVGDHLPLSASLRRRPVPPAAPPAPVSAETVPADPTPGTDATVPAPGTDARVSAAGTGAQVPAPRRPVEFAVPAEASADELLDLAEQHWSAHDPAGMRVVLAAFEERFGAAELPPRTRAHRLELRAAELVDADDVAAAVAVHRAALAAYDELPDPTRAQVVASRLGMLLLDQGDEPGEEGFALVLAAAGFLHEHGDARQRSAAHDRLSVALAQRERWTEALAASDRAADGATEGFLAARIALHRAHILESLDDQQEFRSGAERARQLARETGASDLITAAALAYARSVDDPTAAVAACDEALSHAADATLVPVRVTRARALLAAQRADEAVEDLAEAVALCVERGDAGDAYLRWELANAYRTAGRLGEAAEVAEEAVTGLDRLGQQADADGCRHLLAGIYQGLGEIDAALALLDRLADNLDGPDNLPHRAQVLEDAGDILYRADRDAAAAQKFAAAASAYQLAGLPLDELRACRRETLAHFWSGDMDRALRAVEVTDRLAGAFTAEAADQPPVRYEVSLSAETAARVLAGAGQESEALDRLAGVPQRLRSIEAFGEAAQVEILTGELLLRRGRPAEAEGLLREVLAGLPAGSRPVTQTAWLLARALDDLGRSAEATAVREEHDLDEE</sequence>
<evidence type="ECO:0000313" key="2">
    <source>
        <dbReference type="EMBL" id="RIV38996.1"/>
    </source>
</evidence>
<dbReference type="EMBL" id="QXEC01000008">
    <property type="protein sequence ID" value="RIV38996.1"/>
    <property type="molecule type" value="Genomic_DNA"/>
</dbReference>
<proteinExistence type="predicted"/>
<dbReference type="Gene3D" id="1.25.40.10">
    <property type="entry name" value="Tetratricopeptide repeat domain"/>
    <property type="match status" value="1"/>
</dbReference>
<dbReference type="Proteomes" id="UP000283832">
    <property type="component" value="Unassembled WGS sequence"/>
</dbReference>